<dbReference type="EMBL" id="JBHSLN010000089">
    <property type="protein sequence ID" value="MFC5299660.1"/>
    <property type="molecule type" value="Genomic_DNA"/>
</dbReference>
<dbReference type="PROSITE" id="PS51257">
    <property type="entry name" value="PROKAR_LIPOPROTEIN"/>
    <property type="match status" value="1"/>
</dbReference>
<comment type="caution">
    <text evidence="2">The sequence shown here is derived from an EMBL/GenBank/DDBJ whole genome shotgun (WGS) entry which is preliminary data.</text>
</comment>
<evidence type="ECO:0000313" key="3">
    <source>
        <dbReference type="Proteomes" id="UP001595937"/>
    </source>
</evidence>
<evidence type="ECO:0000313" key="2">
    <source>
        <dbReference type="EMBL" id="MFC5299660.1"/>
    </source>
</evidence>
<organism evidence="2 3">
    <name type="scientific">Brachybacterium tyrofermentans</name>
    <dbReference type="NCBI Taxonomy" id="47848"/>
    <lineage>
        <taxon>Bacteria</taxon>
        <taxon>Bacillati</taxon>
        <taxon>Actinomycetota</taxon>
        <taxon>Actinomycetes</taxon>
        <taxon>Micrococcales</taxon>
        <taxon>Dermabacteraceae</taxon>
        <taxon>Brachybacterium</taxon>
    </lineage>
</organism>
<reference evidence="3" key="1">
    <citation type="journal article" date="2019" name="Int. J. Syst. Evol. Microbiol.">
        <title>The Global Catalogue of Microorganisms (GCM) 10K type strain sequencing project: providing services to taxonomists for standard genome sequencing and annotation.</title>
        <authorList>
            <consortium name="The Broad Institute Genomics Platform"/>
            <consortium name="The Broad Institute Genome Sequencing Center for Infectious Disease"/>
            <person name="Wu L."/>
            <person name="Ma J."/>
        </authorList>
    </citation>
    <scope>NUCLEOTIDE SEQUENCE [LARGE SCALE GENOMIC DNA]</scope>
    <source>
        <strain evidence="3">CGMCC 1.16455</strain>
    </source>
</reference>
<dbReference type="InterPro" id="IPR025637">
    <property type="entry name" value="DUF4333"/>
</dbReference>
<gene>
    <name evidence="2" type="ORF">ACFPK8_19280</name>
</gene>
<keyword evidence="3" id="KW-1185">Reference proteome</keyword>
<accession>A0ABW0FPH3</accession>
<name>A0ABW0FPH3_9MICO</name>
<protein>
    <submittedName>
        <fullName evidence="2">DUF4333 domain-containing protein</fullName>
    </submittedName>
</protein>
<dbReference type="Proteomes" id="UP001595937">
    <property type="component" value="Unassembled WGS sequence"/>
</dbReference>
<proteinExistence type="predicted"/>
<feature type="domain" description="DUF4333" evidence="1">
    <location>
        <begin position="21"/>
        <end position="94"/>
    </location>
</feature>
<dbReference type="GeneID" id="303298992"/>
<evidence type="ECO:0000259" key="1">
    <source>
        <dbReference type="Pfam" id="PF14230"/>
    </source>
</evidence>
<dbReference type="Pfam" id="PF14230">
    <property type="entry name" value="DUF4333"/>
    <property type="match status" value="1"/>
</dbReference>
<sequence>MSAIRPRAIARPLALAAGALVALSGCGLLGPGVVESAEVEQKISDLFTEQVGQAPDEVDCPDDLKAEEGAEMICALTLEGESMDVKVTATSVDGESVNFDIEPIDDTE</sequence>
<dbReference type="RefSeq" id="WP_193116015.1">
    <property type="nucleotide sequence ID" value="NZ_BAAAIR010000050.1"/>
</dbReference>